<reference evidence="2" key="1">
    <citation type="submission" date="2021-06" db="EMBL/GenBank/DDBJ databases">
        <authorList>
            <person name="Huq M.A."/>
        </authorList>
    </citation>
    <scope>NUCLEOTIDE SEQUENCE</scope>
    <source>
        <strain evidence="2">MAH-26</strain>
    </source>
</reference>
<accession>A0A9E2S7X6</accession>
<organism evidence="2 3">
    <name type="scientific">Pinibacter aurantiacus</name>
    <dbReference type="NCBI Taxonomy" id="2851599"/>
    <lineage>
        <taxon>Bacteria</taxon>
        <taxon>Pseudomonadati</taxon>
        <taxon>Bacteroidota</taxon>
        <taxon>Chitinophagia</taxon>
        <taxon>Chitinophagales</taxon>
        <taxon>Chitinophagaceae</taxon>
        <taxon>Pinibacter</taxon>
    </lineage>
</organism>
<dbReference type="AlphaFoldDB" id="A0A9E2S7X6"/>
<keyword evidence="1" id="KW-1133">Transmembrane helix</keyword>
<evidence type="ECO:0000313" key="3">
    <source>
        <dbReference type="Proteomes" id="UP000812270"/>
    </source>
</evidence>
<proteinExistence type="predicted"/>
<dbReference type="EMBL" id="JAHSPG010000006">
    <property type="protein sequence ID" value="MBV4357536.1"/>
    <property type="molecule type" value="Genomic_DNA"/>
</dbReference>
<feature type="transmembrane region" description="Helical" evidence="1">
    <location>
        <begin position="28"/>
        <end position="50"/>
    </location>
</feature>
<name>A0A9E2S7X6_9BACT</name>
<comment type="caution">
    <text evidence="2">The sequence shown here is derived from an EMBL/GenBank/DDBJ whole genome shotgun (WGS) entry which is preliminary data.</text>
</comment>
<dbReference type="Proteomes" id="UP000812270">
    <property type="component" value="Unassembled WGS sequence"/>
</dbReference>
<evidence type="ECO:0000256" key="1">
    <source>
        <dbReference type="SAM" id="Phobius"/>
    </source>
</evidence>
<keyword evidence="1" id="KW-0472">Membrane</keyword>
<sequence length="53" mass="5968">MIAFCLADPSDPKKFILNDNRDFDNLTFTFLTLIGLASIVLFVINTIGYIKLT</sequence>
<dbReference type="RefSeq" id="WP_217791180.1">
    <property type="nucleotide sequence ID" value="NZ_JAHSPG010000006.1"/>
</dbReference>
<keyword evidence="1" id="KW-0812">Transmembrane</keyword>
<evidence type="ECO:0000313" key="2">
    <source>
        <dbReference type="EMBL" id="MBV4357536.1"/>
    </source>
</evidence>
<gene>
    <name evidence="2" type="ORF">KTO63_10285</name>
</gene>
<protein>
    <submittedName>
        <fullName evidence="2">Uncharacterized protein</fullName>
    </submittedName>
</protein>
<keyword evidence="3" id="KW-1185">Reference proteome</keyword>